<comment type="similarity">
    <text evidence="4">Belongs to the protein kinase superfamily.</text>
</comment>
<dbReference type="InterPro" id="IPR051681">
    <property type="entry name" value="Ser/Thr_Kinases-Pseudokinases"/>
</dbReference>
<name>H2XZ11_CIOIN</name>
<evidence type="ECO:0000313" key="7">
    <source>
        <dbReference type="Proteomes" id="UP000008144"/>
    </source>
</evidence>
<reference evidence="6" key="2">
    <citation type="submission" date="2025-08" db="UniProtKB">
        <authorList>
            <consortium name="Ensembl"/>
        </authorList>
    </citation>
    <scope>IDENTIFICATION</scope>
</reference>
<dbReference type="PROSITE" id="PS00108">
    <property type="entry name" value="PROTEIN_KINASE_ST"/>
    <property type="match status" value="1"/>
</dbReference>
<dbReference type="InterPro" id="IPR008271">
    <property type="entry name" value="Ser/Thr_kinase_AS"/>
</dbReference>
<dbReference type="SUPFAM" id="SSF56112">
    <property type="entry name" value="Protein kinase-like (PK-like)"/>
    <property type="match status" value="1"/>
</dbReference>
<keyword evidence="4" id="KW-0808">Transferase</keyword>
<evidence type="ECO:0000256" key="3">
    <source>
        <dbReference type="PROSITE-ProRule" id="PRU10141"/>
    </source>
</evidence>
<dbReference type="GO" id="GO:0005737">
    <property type="term" value="C:cytoplasm"/>
    <property type="evidence" value="ECO:0000318"/>
    <property type="project" value="GO_Central"/>
</dbReference>
<dbReference type="FunCoup" id="H2XZ11">
    <property type="interactions" value="11"/>
</dbReference>
<dbReference type="GeneTree" id="ENSGT00940000164384"/>
<accession>H2XZ11</accession>
<dbReference type="InterPro" id="IPR017441">
    <property type="entry name" value="Protein_kinase_ATP_BS"/>
</dbReference>
<reference evidence="7" key="1">
    <citation type="journal article" date="2002" name="Science">
        <title>The draft genome of Ciona intestinalis: insights into chordate and vertebrate origins.</title>
        <authorList>
            <person name="Dehal P."/>
            <person name="Satou Y."/>
            <person name="Campbell R.K."/>
            <person name="Chapman J."/>
            <person name="Degnan B."/>
            <person name="De Tomaso A."/>
            <person name="Davidson B."/>
            <person name="Di Gregorio A."/>
            <person name="Gelpke M."/>
            <person name="Goodstein D.M."/>
            <person name="Harafuji N."/>
            <person name="Hastings K.E."/>
            <person name="Ho I."/>
            <person name="Hotta K."/>
            <person name="Huang W."/>
            <person name="Kawashima T."/>
            <person name="Lemaire P."/>
            <person name="Martinez D."/>
            <person name="Meinertzhagen I.A."/>
            <person name="Necula S."/>
            <person name="Nonaka M."/>
            <person name="Putnam N."/>
            <person name="Rash S."/>
            <person name="Saiga H."/>
            <person name="Satake M."/>
            <person name="Terry A."/>
            <person name="Yamada L."/>
            <person name="Wang H.G."/>
            <person name="Awazu S."/>
            <person name="Azumi K."/>
            <person name="Boore J."/>
            <person name="Branno M."/>
            <person name="Chin-Bow S."/>
            <person name="DeSantis R."/>
            <person name="Doyle S."/>
            <person name="Francino P."/>
            <person name="Keys D.N."/>
            <person name="Haga S."/>
            <person name="Hayashi H."/>
            <person name="Hino K."/>
            <person name="Imai K.S."/>
            <person name="Inaba K."/>
            <person name="Kano S."/>
            <person name="Kobayashi K."/>
            <person name="Kobayashi M."/>
            <person name="Lee B.I."/>
            <person name="Makabe K.W."/>
            <person name="Manohar C."/>
            <person name="Matassi G."/>
            <person name="Medina M."/>
            <person name="Mochizuki Y."/>
            <person name="Mount S."/>
            <person name="Morishita T."/>
            <person name="Miura S."/>
            <person name="Nakayama A."/>
            <person name="Nishizaka S."/>
            <person name="Nomoto H."/>
            <person name="Ohta F."/>
            <person name="Oishi K."/>
            <person name="Rigoutsos I."/>
            <person name="Sano M."/>
            <person name="Sasaki A."/>
            <person name="Sasakura Y."/>
            <person name="Shoguchi E."/>
            <person name="Shin-i T."/>
            <person name="Spagnuolo A."/>
            <person name="Stainier D."/>
            <person name="Suzuki M.M."/>
            <person name="Tassy O."/>
            <person name="Takatori N."/>
            <person name="Tokuoka M."/>
            <person name="Yagi K."/>
            <person name="Yoshizaki F."/>
            <person name="Wada S."/>
            <person name="Zhang C."/>
            <person name="Hyatt P.D."/>
            <person name="Larimer F."/>
            <person name="Detter C."/>
            <person name="Doggett N."/>
            <person name="Glavina T."/>
            <person name="Hawkins T."/>
            <person name="Richardson P."/>
            <person name="Lucas S."/>
            <person name="Kohara Y."/>
            <person name="Levine M."/>
            <person name="Satoh N."/>
            <person name="Rokhsar D.S."/>
        </authorList>
    </citation>
    <scope>NUCLEOTIDE SEQUENCE [LARGE SCALE GENOMIC DNA]</scope>
</reference>
<evidence type="ECO:0000256" key="4">
    <source>
        <dbReference type="RuleBase" id="RU000304"/>
    </source>
</evidence>
<dbReference type="GO" id="GO:0005524">
    <property type="term" value="F:ATP binding"/>
    <property type="evidence" value="ECO:0007669"/>
    <property type="project" value="UniProtKB-UniRule"/>
</dbReference>
<evidence type="ECO:0000313" key="6">
    <source>
        <dbReference type="Ensembl" id="ENSCINP00000034895.1"/>
    </source>
</evidence>
<dbReference type="PANTHER" id="PTHR44329:SF291">
    <property type="entry name" value="PROTEIN KINASE DOMAIN-CONTAINING PROTEIN"/>
    <property type="match status" value="1"/>
</dbReference>
<keyword evidence="1 3" id="KW-0547">Nucleotide-binding</keyword>
<dbReference type="HOGENOM" id="CLU_000288_7_35_1"/>
<dbReference type="InterPro" id="IPR000719">
    <property type="entry name" value="Prot_kinase_dom"/>
</dbReference>
<proteinExistence type="inferred from homology"/>
<feature type="binding site" evidence="3">
    <location>
        <position position="45"/>
    </location>
    <ligand>
        <name>ATP</name>
        <dbReference type="ChEBI" id="CHEBI:30616"/>
    </ligand>
</feature>
<dbReference type="Proteomes" id="UP000008144">
    <property type="component" value="Unassembled WGS sequence"/>
</dbReference>
<dbReference type="InterPro" id="IPR011009">
    <property type="entry name" value="Kinase-like_dom_sf"/>
</dbReference>
<dbReference type="PROSITE" id="PS00107">
    <property type="entry name" value="PROTEIN_KINASE_ATP"/>
    <property type="match status" value="1"/>
</dbReference>
<dbReference type="Pfam" id="PF00069">
    <property type="entry name" value="Pkinase"/>
    <property type="match status" value="1"/>
</dbReference>
<organism evidence="6 7">
    <name type="scientific">Ciona intestinalis</name>
    <name type="common">Transparent sea squirt</name>
    <name type="synonym">Ascidia intestinalis</name>
    <dbReference type="NCBI Taxonomy" id="7719"/>
    <lineage>
        <taxon>Eukaryota</taxon>
        <taxon>Metazoa</taxon>
        <taxon>Chordata</taxon>
        <taxon>Tunicata</taxon>
        <taxon>Ascidiacea</taxon>
        <taxon>Phlebobranchia</taxon>
        <taxon>Cionidae</taxon>
        <taxon>Ciona</taxon>
    </lineage>
</organism>
<keyword evidence="7" id="KW-1185">Reference proteome</keyword>
<sequence length="218" mass="24233">VPPQPVWVSPSEIDLERDDRVIIGWGSFGSVLRCYYKKVGRCAVKCVRATSITDDVKTAAQRADHTNIVRVYGITSWVGSFGIIMEYMERRSLANLIQSASSKDYQIPFDLLVRILLQVANGVAFLHKIGEDKQIVHGDLKPSNIVLDNNFTAKVTDFGGATLRTYTGTNEGGRVAENVEHTPVYTAPERLVHLEYAATKASDVYSYGLIVYECLSDR</sequence>
<keyword evidence="4" id="KW-0723">Serine/threonine-protein kinase</keyword>
<dbReference type="STRING" id="7719.ENSCINP00000034895"/>
<dbReference type="PROSITE" id="PS50011">
    <property type="entry name" value="PROTEIN_KINASE_DOM"/>
    <property type="match status" value="1"/>
</dbReference>
<reference evidence="6" key="3">
    <citation type="submission" date="2025-09" db="UniProtKB">
        <authorList>
            <consortium name="Ensembl"/>
        </authorList>
    </citation>
    <scope>IDENTIFICATION</scope>
</reference>
<dbReference type="PANTHER" id="PTHR44329">
    <property type="entry name" value="SERINE/THREONINE-PROTEIN KINASE TNNI3K-RELATED"/>
    <property type="match status" value="1"/>
</dbReference>
<keyword evidence="4" id="KW-0418">Kinase</keyword>
<protein>
    <recommendedName>
        <fullName evidence="5">Protein kinase domain-containing protein</fullName>
    </recommendedName>
</protein>
<keyword evidence="2 3" id="KW-0067">ATP-binding</keyword>
<evidence type="ECO:0000259" key="5">
    <source>
        <dbReference type="PROSITE" id="PS50011"/>
    </source>
</evidence>
<evidence type="ECO:0000256" key="2">
    <source>
        <dbReference type="ARBA" id="ARBA00022840"/>
    </source>
</evidence>
<dbReference type="GO" id="GO:0007165">
    <property type="term" value="P:signal transduction"/>
    <property type="evidence" value="ECO:0000318"/>
    <property type="project" value="GO_Central"/>
</dbReference>
<feature type="domain" description="Protein kinase" evidence="5">
    <location>
        <begin position="17"/>
        <end position="218"/>
    </location>
</feature>
<evidence type="ECO:0000256" key="1">
    <source>
        <dbReference type="ARBA" id="ARBA00022741"/>
    </source>
</evidence>
<dbReference type="InParanoid" id="H2XZ11"/>
<dbReference type="AlphaFoldDB" id="H2XZ11"/>
<dbReference type="SMART" id="SM00220">
    <property type="entry name" value="S_TKc"/>
    <property type="match status" value="1"/>
</dbReference>
<dbReference type="Ensembl" id="ENSCINT00000030912.1">
    <property type="protein sequence ID" value="ENSCINP00000034895.1"/>
    <property type="gene ID" value="ENSCING00000021696.1"/>
</dbReference>
<dbReference type="OMA" id="KVGRCAV"/>
<dbReference type="GO" id="GO:0004706">
    <property type="term" value="F:JUN kinase kinase kinase activity"/>
    <property type="evidence" value="ECO:0000318"/>
    <property type="project" value="GO_Central"/>
</dbReference>
<dbReference type="Gene3D" id="1.10.510.10">
    <property type="entry name" value="Transferase(Phosphotransferase) domain 1"/>
    <property type="match status" value="1"/>
</dbReference>